<evidence type="ECO:0000313" key="2">
    <source>
        <dbReference type="EMBL" id="MCO6417050.1"/>
    </source>
</evidence>
<reference evidence="2 3" key="1">
    <citation type="submission" date="2021-12" db="EMBL/GenBank/DDBJ databases">
        <title>Siccirubricoccus leaddurans sp. nov., a high concentration Zn2+ tolerance bacterium.</title>
        <authorList>
            <person name="Cao Y."/>
        </authorList>
    </citation>
    <scope>NUCLEOTIDE SEQUENCE [LARGE SCALE GENOMIC DNA]</scope>
    <source>
        <strain evidence="2 3">KC 17139</strain>
    </source>
</reference>
<accession>A0ABT1D552</accession>
<feature type="domain" description="Haemolysin-type calcium binding-related" evidence="1">
    <location>
        <begin position="235"/>
        <end position="266"/>
    </location>
</feature>
<keyword evidence="3" id="KW-1185">Reference proteome</keyword>
<dbReference type="InterPro" id="IPR011049">
    <property type="entry name" value="Serralysin-like_metalloprot_C"/>
</dbReference>
<evidence type="ECO:0000259" key="1">
    <source>
        <dbReference type="Pfam" id="PF06594"/>
    </source>
</evidence>
<organism evidence="2 3">
    <name type="scientific">Siccirubricoccus soli</name>
    <dbReference type="NCBI Taxonomy" id="2899147"/>
    <lineage>
        <taxon>Bacteria</taxon>
        <taxon>Pseudomonadati</taxon>
        <taxon>Pseudomonadota</taxon>
        <taxon>Alphaproteobacteria</taxon>
        <taxon>Acetobacterales</taxon>
        <taxon>Roseomonadaceae</taxon>
        <taxon>Siccirubricoccus</taxon>
    </lineage>
</organism>
<dbReference type="InterPro" id="IPR010566">
    <property type="entry name" value="Haemolys_ca-bd"/>
</dbReference>
<dbReference type="SUPFAM" id="SSF51120">
    <property type="entry name" value="beta-Roll"/>
    <property type="match status" value="1"/>
</dbReference>
<sequence>MVSSVSGSGAAAYVGVLLSSLRGNGSSGGSGGGTGTDSSAGQDTLYLSSQAQLLLSLTAALDAAKGTATSADQIMSLAAQLGPVVVSGDGSGPTIEVTRRGPDMADATLNRLAAILQGGADPGPGVSSGYFGSVRTGEGNDAVLAGDPTAPADPAGGLAALVSTGEGDDTITVNGNALVRGGTGNDSITSTGGSLLVNFGFDDGNDTVETADGPLGLLMAGVEESRLLVAQEGNDLVLRIHDTNDSLTIRNYRAAQEGYIRLADGTKTLAELTAGLNFTA</sequence>
<protein>
    <recommendedName>
        <fullName evidence="1">Haemolysin-type calcium binding-related domain-containing protein</fullName>
    </recommendedName>
</protein>
<name>A0ABT1D552_9PROT</name>
<dbReference type="RefSeq" id="WP_252953678.1">
    <property type="nucleotide sequence ID" value="NZ_JAFIRR010000076.1"/>
</dbReference>
<gene>
    <name evidence="2" type="ORF">JYK14_12880</name>
</gene>
<dbReference type="Gene3D" id="2.160.20.160">
    <property type="match status" value="1"/>
</dbReference>
<dbReference type="Pfam" id="PF06594">
    <property type="entry name" value="HCBP_related"/>
    <property type="match status" value="1"/>
</dbReference>
<dbReference type="Proteomes" id="UP001523392">
    <property type="component" value="Unassembled WGS sequence"/>
</dbReference>
<evidence type="ECO:0000313" key="3">
    <source>
        <dbReference type="Proteomes" id="UP001523392"/>
    </source>
</evidence>
<proteinExistence type="predicted"/>
<dbReference type="EMBL" id="JAFIRR010000076">
    <property type="protein sequence ID" value="MCO6417050.1"/>
    <property type="molecule type" value="Genomic_DNA"/>
</dbReference>
<comment type="caution">
    <text evidence="2">The sequence shown here is derived from an EMBL/GenBank/DDBJ whole genome shotgun (WGS) entry which is preliminary data.</text>
</comment>